<dbReference type="AlphaFoldDB" id="A0AAV2DJP8"/>
<feature type="domain" description="RNase H type-1" evidence="1">
    <location>
        <begin position="43"/>
        <end position="126"/>
    </location>
</feature>
<name>A0AAV2DJP8_9ROSI</name>
<dbReference type="EMBL" id="OZ034816">
    <property type="protein sequence ID" value="CAL1374106.1"/>
    <property type="molecule type" value="Genomic_DNA"/>
</dbReference>
<reference evidence="2 3" key="1">
    <citation type="submission" date="2024-04" db="EMBL/GenBank/DDBJ databases">
        <authorList>
            <person name="Fracassetti M."/>
        </authorList>
    </citation>
    <scope>NUCLEOTIDE SEQUENCE [LARGE SCALE GENOMIC DNA]</scope>
</reference>
<evidence type="ECO:0000259" key="1">
    <source>
        <dbReference type="Pfam" id="PF13456"/>
    </source>
</evidence>
<evidence type="ECO:0000313" key="2">
    <source>
        <dbReference type="EMBL" id="CAL1374106.1"/>
    </source>
</evidence>
<accession>A0AAV2DJP8</accession>
<dbReference type="InterPro" id="IPR002156">
    <property type="entry name" value="RNaseH_domain"/>
</dbReference>
<keyword evidence="3" id="KW-1185">Reference proteome</keyword>
<sequence length="146" mass="16393">MRQFHQQCEEWERLLVDCATPSLTPILHPTGLAEAPTIVCMWDGATRAGSHLADGMVLFGPHREILLDQGTQFRSIDDPLVVESLALREAIFWCVAHGFLDVKFEGDAKVIIDKINRADTRDSRLGLFWKKLCSVSILTLGLVYDL</sequence>
<evidence type="ECO:0000313" key="3">
    <source>
        <dbReference type="Proteomes" id="UP001497516"/>
    </source>
</evidence>
<dbReference type="Pfam" id="PF13456">
    <property type="entry name" value="RVT_3"/>
    <property type="match status" value="1"/>
</dbReference>
<gene>
    <name evidence="2" type="ORF">LTRI10_LOCUS15995</name>
</gene>
<protein>
    <recommendedName>
        <fullName evidence="1">RNase H type-1 domain-containing protein</fullName>
    </recommendedName>
</protein>
<organism evidence="2 3">
    <name type="scientific">Linum trigynum</name>
    <dbReference type="NCBI Taxonomy" id="586398"/>
    <lineage>
        <taxon>Eukaryota</taxon>
        <taxon>Viridiplantae</taxon>
        <taxon>Streptophyta</taxon>
        <taxon>Embryophyta</taxon>
        <taxon>Tracheophyta</taxon>
        <taxon>Spermatophyta</taxon>
        <taxon>Magnoliopsida</taxon>
        <taxon>eudicotyledons</taxon>
        <taxon>Gunneridae</taxon>
        <taxon>Pentapetalae</taxon>
        <taxon>rosids</taxon>
        <taxon>fabids</taxon>
        <taxon>Malpighiales</taxon>
        <taxon>Linaceae</taxon>
        <taxon>Linum</taxon>
    </lineage>
</organism>
<proteinExistence type="predicted"/>
<dbReference type="GO" id="GO:0003676">
    <property type="term" value="F:nucleic acid binding"/>
    <property type="evidence" value="ECO:0007669"/>
    <property type="project" value="InterPro"/>
</dbReference>
<dbReference type="Proteomes" id="UP001497516">
    <property type="component" value="Chromosome 3"/>
</dbReference>
<dbReference type="GO" id="GO:0004523">
    <property type="term" value="F:RNA-DNA hybrid ribonuclease activity"/>
    <property type="evidence" value="ECO:0007669"/>
    <property type="project" value="InterPro"/>
</dbReference>